<reference evidence="1" key="1">
    <citation type="submission" date="2020-10" db="EMBL/GenBank/DDBJ databases">
        <authorList>
            <person name="Gilroy R."/>
        </authorList>
    </citation>
    <scope>NUCLEOTIDE SEQUENCE</scope>
    <source>
        <strain evidence="1">CHK184-20233</strain>
    </source>
</reference>
<comment type="caution">
    <text evidence="1">The sequence shown here is derived from an EMBL/GenBank/DDBJ whole genome shotgun (WGS) entry which is preliminary data.</text>
</comment>
<organism evidence="1 2">
    <name type="scientific">Candidatus Onthousia excrementipullorum</name>
    <dbReference type="NCBI Taxonomy" id="2840884"/>
    <lineage>
        <taxon>Bacteria</taxon>
        <taxon>Bacillati</taxon>
        <taxon>Bacillota</taxon>
        <taxon>Bacilli</taxon>
        <taxon>Candidatus Onthousia</taxon>
    </lineage>
</organism>
<dbReference type="CDD" id="cd16376">
    <property type="entry name" value="Avd_like"/>
    <property type="match status" value="1"/>
</dbReference>
<accession>A0A9D1J2T4</accession>
<proteinExistence type="predicted"/>
<dbReference type="AlphaFoldDB" id="A0A9D1J2T4"/>
<reference evidence="1" key="2">
    <citation type="journal article" date="2021" name="PeerJ">
        <title>Extensive microbial diversity within the chicken gut microbiome revealed by metagenomics and culture.</title>
        <authorList>
            <person name="Gilroy R."/>
            <person name="Ravi A."/>
            <person name="Getino M."/>
            <person name="Pursley I."/>
            <person name="Horton D.L."/>
            <person name="Alikhan N.F."/>
            <person name="Baker D."/>
            <person name="Gharbi K."/>
            <person name="Hall N."/>
            <person name="Watson M."/>
            <person name="Adriaenssens E.M."/>
            <person name="Foster-Nyarko E."/>
            <person name="Jarju S."/>
            <person name="Secka A."/>
            <person name="Antonio M."/>
            <person name="Oren A."/>
            <person name="Chaudhuri R.R."/>
            <person name="La Ragione R."/>
            <person name="Hildebrand F."/>
            <person name="Pallen M.J."/>
        </authorList>
    </citation>
    <scope>NUCLEOTIDE SEQUENCE</scope>
    <source>
        <strain evidence="1">CHK184-20233</strain>
    </source>
</reference>
<name>A0A9D1J2T4_9FIRM</name>
<evidence type="ECO:0000313" key="1">
    <source>
        <dbReference type="EMBL" id="HIR58986.1"/>
    </source>
</evidence>
<sequence>MNERFKLVIKMKNFIFYLDDILINYPKREYILKDAIMRDSLKVLELIYEANSSIDRNNYLDKISSKLSMLDFYFEKSYRNKYISKKVFDKVIFELTTIMKMLYGWIKYDRSKV</sequence>
<evidence type="ECO:0000313" key="2">
    <source>
        <dbReference type="Proteomes" id="UP000824232"/>
    </source>
</evidence>
<dbReference type="SUPFAM" id="SSF158446">
    <property type="entry name" value="IVS-encoded protein-like"/>
    <property type="match status" value="1"/>
</dbReference>
<gene>
    <name evidence="1" type="ORF">IAB38_02950</name>
</gene>
<protein>
    <submittedName>
        <fullName evidence="1">Four helix bundle protein</fullName>
    </submittedName>
</protein>
<dbReference type="InterPro" id="IPR036583">
    <property type="entry name" value="23S_rRNA_IVS_sf"/>
</dbReference>
<dbReference type="Proteomes" id="UP000824232">
    <property type="component" value="Unassembled WGS sequence"/>
</dbReference>
<dbReference type="InterPro" id="IPR055360">
    <property type="entry name" value="bAvd"/>
</dbReference>
<dbReference type="EMBL" id="DVHC01000030">
    <property type="protein sequence ID" value="HIR58986.1"/>
    <property type="molecule type" value="Genomic_DNA"/>
</dbReference>
<dbReference type="Gene3D" id="1.20.1440.60">
    <property type="entry name" value="23S rRNA-intervening sequence"/>
    <property type="match status" value="1"/>
</dbReference>